<evidence type="ECO:0000313" key="1">
    <source>
        <dbReference type="EMBL" id="STX49990.1"/>
    </source>
</evidence>
<dbReference type="Proteomes" id="UP000254794">
    <property type="component" value="Unassembled WGS sequence"/>
</dbReference>
<sequence length="46" mass="5192">MRKILKALIWLEFHLVFLLSHECRAVEALSKCGWTKLNILAGANGP</sequence>
<accession>A0A378JIB3</accession>
<evidence type="ECO:0000313" key="2">
    <source>
        <dbReference type="Proteomes" id="UP000254794"/>
    </source>
</evidence>
<reference evidence="1 2" key="1">
    <citation type="submission" date="2018-06" db="EMBL/GenBank/DDBJ databases">
        <authorList>
            <consortium name="Pathogen Informatics"/>
            <person name="Doyle S."/>
        </authorList>
    </citation>
    <scope>NUCLEOTIDE SEQUENCE [LARGE SCALE GENOMIC DNA]</scope>
    <source>
        <strain evidence="1 2">NCTC13316</strain>
    </source>
</reference>
<name>A0A378JIB3_9GAMM</name>
<protein>
    <submittedName>
        <fullName evidence="1">Uncharacterized protein</fullName>
    </submittedName>
</protein>
<gene>
    <name evidence="1" type="ORF">NCTC13316_00055</name>
</gene>
<keyword evidence="2" id="KW-1185">Reference proteome</keyword>
<organism evidence="1 2">
    <name type="scientific">Legionella busanensis</name>
    <dbReference type="NCBI Taxonomy" id="190655"/>
    <lineage>
        <taxon>Bacteria</taxon>
        <taxon>Pseudomonadati</taxon>
        <taxon>Pseudomonadota</taxon>
        <taxon>Gammaproteobacteria</taxon>
        <taxon>Legionellales</taxon>
        <taxon>Legionellaceae</taxon>
        <taxon>Legionella</taxon>
    </lineage>
</organism>
<dbReference type="AlphaFoldDB" id="A0A378JIB3"/>
<dbReference type="EMBL" id="UGOD01000001">
    <property type="protein sequence ID" value="STX49990.1"/>
    <property type="molecule type" value="Genomic_DNA"/>
</dbReference>
<proteinExistence type="predicted"/>